<dbReference type="RefSeq" id="WP_138048921.1">
    <property type="nucleotide sequence ID" value="NZ_VBZC01000047.1"/>
</dbReference>
<feature type="transmembrane region" description="Helical" evidence="1">
    <location>
        <begin position="110"/>
        <end position="131"/>
    </location>
</feature>
<keyword evidence="1" id="KW-1133">Transmembrane helix</keyword>
<sequence>MSVGSGAGESQAQNGGRSFAGNLAFGVGLLLVLATMTLGGYAGVGLALGLSDDSFLSSAVPDDGRNAVVVGGIGGGGIVGLMLPLILFAAVRGTEEKPRLRPGEALLKMLGALVVGVYLLVVSLVAAQLGWILPKGLVTLLSVFVVGFSWMPLALIPWERLGLGGMAGLIDVSRDRGSSDK</sequence>
<evidence type="ECO:0000256" key="1">
    <source>
        <dbReference type="SAM" id="Phobius"/>
    </source>
</evidence>
<protein>
    <submittedName>
        <fullName evidence="2">Uncharacterized protein</fullName>
    </submittedName>
</protein>
<feature type="transmembrane region" description="Helical" evidence="1">
    <location>
        <begin position="23"/>
        <end position="48"/>
    </location>
</feature>
<keyword evidence="1" id="KW-0472">Membrane</keyword>
<reference evidence="2 3" key="1">
    <citation type="submission" date="2019-05" db="EMBL/GenBank/DDBJ databases">
        <title>Streptomyces sp. NEAU-C151, a novel actinomycete isolated from soil.</title>
        <authorList>
            <person name="Han L."/>
            <person name="Jiang H."/>
        </authorList>
    </citation>
    <scope>NUCLEOTIDE SEQUENCE [LARGE SCALE GENOMIC DNA]</scope>
    <source>
        <strain evidence="2 3">NEAU-C151</strain>
    </source>
</reference>
<evidence type="ECO:0000313" key="3">
    <source>
        <dbReference type="Proteomes" id="UP000305906"/>
    </source>
</evidence>
<comment type="caution">
    <text evidence="2">The sequence shown here is derived from an EMBL/GenBank/DDBJ whole genome shotgun (WGS) entry which is preliminary data.</text>
</comment>
<accession>A0A5R9FMA8</accession>
<proteinExistence type="predicted"/>
<name>A0A5R9FMA8_9ACTN</name>
<keyword evidence="3" id="KW-1185">Reference proteome</keyword>
<feature type="transmembrane region" description="Helical" evidence="1">
    <location>
        <begin position="137"/>
        <end position="156"/>
    </location>
</feature>
<dbReference type="AlphaFoldDB" id="A0A5R9FMA8"/>
<keyword evidence="1" id="KW-0812">Transmembrane</keyword>
<evidence type="ECO:0000313" key="2">
    <source>
        <dbReference type="EMBL" id="TLS41983.1"/>
    </source>
</evidence>
<organism evidence="2 3">
    <name type="scientific">Streptomyces montanus</name>
    <dbReference type="NCBI Taxonomy" id="2580423"/>
    <lineage>
        <taxon>Bacteria</taxon>
        <taxon>Bacillati</taxon>
        <taxon>Actinomycetota</taxon>
        <taxon>Actinomycetes</taxon>
        <taxon>Kitasatosporales</taxon>
        <taxon>Streptomycetaceae</taxon>
        <taxon>Streptomyces</taxon>
    </lineage>
</organism>
<gene>
    <name evidence="2" type="ORF">FE633_33450</name>
</gene>
<dbReference type="Proteomes" id="UP000305906">
    <property type="component" value="Unassembled WGS sequence"/>
</dbReference>
<feature type="transmembrane region" description="Helical" evidence="1">
    <location>
        <begin position="68"/>
        <end position="90"/>
    </location>
</feature>
<dbReference type="EMBL" id="VBZC01000047">
    <property type="protein sequence ID" value="TLS41983.1"/>
    <property type="molecule type" value="Genomic_DNA"/>
</dbReference>